<organism evidence="10 11">
    <name type="scientific">Wickerhamomyces mucosus</name>
    <dbReference type="NCBI Taxonomy" id="1378264"/>
    <lineage>
        <taxon>Eukaryota</taxon>
        <taxon>Fungi</taxon>
        <taxon>Dikarya</taxon>
        <taxon>Ascomycota</taxon>
        <taxon>Saccharomycotina</taxon>
        <taxon>Saccharomycetes</taxon>
        <taxon>Phaffomycetales</taxon>
        <taxon>Wickerhamomycetaceae</taxon>
        <taxon>Wickerhamomyces</taxon>
    </lineage>
</organism>
<dbReference type="FunFam" id="3.40.50.300:FF:000522">
    <property type="entry name" value="Gluconokinase"/>
    <property type="match status" value="1"/>
</dbReference>
<accession>A0A9P8PTY7</accession>
<keyword evidence="6 9" id="KW-0418">Kinase</keyword>
<evidence type="ECO:0000256" key="4">
    <source>
        <dbReference type="ARBA" id="ARBA00022679"/>
    </source>
</evidence>
<dbReference type="GO" id="GO:0005975">
    <property type="term" value="P:carbohydrate metabolic process"/>
    <property type="evidence" value="ECO:0007669"/>
    <property type="project" value="InterPro"/>
</dbReference>
<reference evidence="10" key="1">
    <citation type="journal article" date="2021" name="Open Biol.">
        <title>Shared evolutionary footprints suggest mitochondrial oxidative damage underlies multiple complex I losses in fungi.</title>
        <authorList>
            <person name="Schikora-Tamarit M.A."/>
            <person name="Marcet-Houben M."/>
            <person name="Nosek J."/>
            <person name="Gabaldon T."/>
        </authorList>
    </citation>
    <scope>NUCLEOTIDE SEQUENCE</scope>
    <source>
        <strain evidence="10">CBS6341</strain>
    </source>
</reference>
<dbReference type="Gene3D" id="3.40.50.300">
    <property type="entry name" value="P-loop containing nucleotide triphosphate hydrolases"/>
    <property type="match status" value="1"/>
</dbReference>
<keyword evidence="5 9" id="KW-0547">Nucleotide-binding</keyword>
<evidence type="ECO:0000256" key="7">
    <source>
        <dbReference type="ARBA" id="ARBA00022840"/>
    </source>
</evidence>
<comment type="similarity">
    <text evidence="2 9">Belongs to the gluconokinase GntK/GntV family.</text>
</comment>
<evidence type="ECO:0000256" key="9">
    <source>
        <dbReference type="RuleBase" id="RU363066"/>
    </source>
</evidence>
<keyword evidence="4 9" id="KW-0808">Transferase</keyword>
<evidence type="ECO:0000313" key="11">
    <source>
        <dbReference type="Proteomes" id="UP000769528"/>
    </source>
</evidence>
<dbReference type="OrthoDB" id="275177at2759"/>
<evidence type="ECO:0000256" key="8">
    <source>
        <dbReference type="ARBA" id="ARBA00048090"/>
    </source>
</evidence>
<reference evidence="10" key="2">
    <citation type="submission" date="2021-01" db="EMBL/GenBank/DDBJ databases">
        <authorList>
            <person name="Schikora-Tamarit M.A."/>
        </authorList>
    </citation>
    <scope>NUCLEOTIDE SEQUENCE</scope>
    <source>
        <strain evidence="10">CBS6341</strain>
    </source>
</reference>
<keyword evidence="11" id="KW-1185">Reference proteome</keyword>
<dbReference type="InterPro" id="IPR027417">
    <property type="entry name" value="P-loop_NTPase"/>
</dbReference>
<dbReference type="GO" id="GO:0046316">
    <property type="term" value="F:gluconokinase activity"/>
    <property type="evidence" value="ECO:0007669"/>
    <property type="project" value="UniProtKB-EC"/>
</dbReference>
<comment type="caution">
    <text evidence="10">The sequence shown here is derived from an EMBL/GenBank/DDBJ whole genome shotgun (WGS) entry which is preliminary data.</text>
</comment>
<dbReference type="PANTHER" id="PTHR43442:SF3">
    <property type="entry name" value="GLUCONOKINASE-RELATED"/>
    <property type="match status" value="1"/>
</dbReference>
<dbReference type="GO" id="GO:0005737">
    <property type="term" value="C:cytoplasm"/>
    <property type="evidence" value="ECO:0007669"/>
    <property type="project" value="TreeGrafter"/>
</dbReference>
<evidence type="ECO:0000256" key="3">
    <source>
        <dbReference type="ARBA" id="ARBA00012054"/>
    </source>
</evidence>
<dbReference type="PANTHER" id="PTHR43442">
    <property type="entry name" value="GLUCONOKINASE-RELATED"/>
    <property type="match status" value="1"/>
</dbReference>
<dbReference type="CDD" id="cd02021">
    <property type="entry name" value="GntK"/>
    <property type="match status" value="1"/>
</dbReference>
<name>A0A9P8PTY7_9ASCO</name>
<comment type="catalytic activity">
    <reaction evidence="8 9">
        <text>D-gluconate + ATP = 6-phospho-D-gluconate + ADP + H(+)</text>
        <dbReference type="Rhea" id="RHEA:19433"/>
        <dbReference type="ChEBI" id="CHEBI:15378"/>
        <dbReference type="ChEBI" id="CHEBI:18391"/>
        <dbReference type="ChEBI" id="CHEBI:30616"/>
        <dbReference type="ChEBI" id="CHEBI:58759"/>
        <dbReference type="ChEBI" id="CHEBI:456216"/>
        <dbReference type="EC" id="2.7.1.12"/>
    </reaction>
</comment>
<dbReference type="EMBL" id="JAEUBF010000482">
    <property type="protein sequence ID" value="KAH3678236.1"/>
    <property type="molecule type" value="Genomic_DNA"/>
</dbReference>
<dbReference type="NCBIfam" id="TIGR01313">
    <property type="entry name" value="therm_gnt_kin"/>
    <property type="match status" value="1"/>
</dbReference>
<protein>
    <recommendedName>
        <fullName evidence="3 9">Gluconokinase</fullName>
        <ecNumber evidence="3 9">2.7.1.12</ecNumber>
    </recommendedName>
</protein>
<dbReference type="Pfam" id="PF13238">
    <property type="entry name" value="AAA_18"/>
    <property type="match status" value="1"/>
</dbReference>
<evidence type="ECO:0000256" key="6">
    <source>
        <dbReference type="ARBA" id="ARBA00022777"/>
    </source>
</evidence>
<evidence type="ECO:0000256" key="1">
    <source>
        <dbReference type="ARBA" id="ARBA00004875"/>
    </source>
</evidence>
<proteinExistence type="inferred from homology"/>
<dbReference type="EC" id="2.7.1.12" evidence="3 9"/>
<evidence type="ECO:0000313" key="10">
    <source>
        <dbReference type="EMBL" id="KAH3678236.1"/>
    </source>
</evidence>
<evidence type="ECO:0000256" key="2">
    <source>
        <dbReference type="ARBA" id="ARBA00008420"/>
    </source>
</evidence>
<evidence type="ECO:0000256" key="5">
    <source>
        <dbReference type="ARBA" id="ARBA00022741"/>
    </source>
</evidence>
<keyword evidence="7 9" id="KW-0067">ATP-binding</keyword>
<dbReference type="AlphaFoldDB" id="A0A9P8PTY7"/>
<dbReference type="SUPFAM" id="SSF52540">
    <property type="entry name" value="P-loop containing nucleoside triphosphate hydrolases"/>
    <property type="match status" value="1"/>
</dbReference>
<dbReference type="InterPro" id="IPR006001">
    <property type="entry name" value="Therm_gnt_kin"/>
</dbReference>
<dbReference type="Proteomes" id="UP000769528">
    <property type="component" value="Unassembled WGS sequence"/>
</dbReference>
<dbReference type="GO" id="GO:0005524">
    <property type="term" value="F:ATP binding"/>
    <property type="evidence" value="ECO:0007669"/>
    <property type="project" value="UniProtKB-KW"/>
</dbReference>
<sequence>MGKVVVIAGTAGTGKSTIGDKLKNHYKAEFIEGDDLHPQSNIDKMANNIPLTDEDRWGWLEQISLKSSTSSNNNSNAGIAIVSCSALKKKYRDFIRDKSPQTTFIFVFLYCDYDVLIERTKKRQGHYMKASMVQSQFDILELPKAEEEPQDVIINVTHESVDIITKTAIEFIDKQ</sequence>
<gene>
    <name evidence="10" type="ORF">WICMUC_001619</name>
</gene>
<comment type="pathway">
    <text evidence="1 9">Carbohydrate acid metabolism; D-gluconate degradation.</text>
</comment>